<keyword evidence="4" id="KW-1015">Disulfide bond</keyword>
<name>A0ABU3WSA5_9NOCA</name>
<evidence type="ECO:0000256" key="4">
    <source>
        <dbReference type="ARBA" id="ARBA00023157"/>
    </source>
</evidence>
<gene>
    <name evidence="7" type="ORF">F8M49_18960</name>
</gene>
<dbReference type="PANTHER" id="PTHR33630:SF9">
    <property type="entry name" value="CUTINASE 4"/>
    <property type="match status" value="1"/>
</dbReference>
<evidence type="ECO:0000256" key="3">
    <source>
        <dbReference type="ARBA" id="ARBA00022801"/>
    </source>
</evidence>
<comment type="caution">
    <text evidence="7">The sequence shown here is derived from an EMBL/GenBank/DDBJ whole genome shotgun (WGS) entry which is preliminary data.</text>
</comment>
<dbReference type="EMBL" id="WBMO01000001">
    <property type="protein sequence ID" value="MDV2476882.1"/>
    <property type="molecule type" value="Genomic_DNA"/>
</dbReference>
<protein>
    <submittedName>
        <fullName evidence="7">PE-PPE domain-containing protein</fullName>
    </submittedName>
</protein>
<proteinExistence type="inferred from homology"/>
<dbReference type="SUPFAM" id="SSF53474">
    <property type="entry name" value="alpha/beta-Hydrolases"/>
    <property type="match status" value="1"/>
</dbReference>
<evidence type="ECO:0000313" key="7">
    <source>
        <dbReference type="EMBL" id="MDV2476882.1"/>
    </source>
</evidence>
<dbReference type="Pfam" id="PF08237">
    <property type="entry name" value="PE-PPE"/>
    <property type="match status" value="1"/>
</dbReference>
<dbReference type="RefSeq" id="WP_083583520.1">
    <property type="nucleotide sequence ID" value="NZ_JAHWLX010000023.1"/>
</dbReference>
<reference evidence="7 8" key="1">
    <citation type="submission" date="2019-10" db="EMBL/GenBank/DDBJ databases">
        <title>Draft Genome Assembly of Rhodococcus zopfii DSM44189.</title>
        <authorList>
            <person name="Sutton J.M."/>
            <person name="Akob D.M."/>
            <person name="Bushman T.J."/>
        </authorList>
    </citation>
    <scope>NUCLEOTIDE SEQUENCE [LARGE SCALE GENOMIC DNA]</scope>
    <source>
        <strain evidence="7 8">DSM 44189</strain>
    </source>
</reference>
<sequence>MAGSDGSALRNFGLLTAVLTVGAASALLTPSVAAATPAQPGPVSCPERFVLAVDGTKNVNSADSLDPESPLAQISERYRRPGTIVEHIRYPAVVVPVPDSGSSKGSDGIAYDESKAIGKTRLREAIAREHAACPSSELVVLGYSQGAAVAGDVLAEIAHDSSVPPDRIRGVLYADPRDEKGVESQFPGQVAPGITLTGGRHDFGAIRVDRICLAGDAVCDAQTPADGRDWFVEDLAGYLLLHTDYPDYTE</sequence>
<dbReference type="InterPro" id="IPR029058">
    <property type="entry name" value="AB_hydrolase_fold"/>
</dbReference>
<feature type="signal peptide" evidence="5">
    <location>
        <begin position="1"/>
        <end position="34"/>
    </location>
</feature>
<evidence type="ECO:0000256" key="2">
    <source>
        <dbReference type="ARBA" id="ARBA00022487"/>
    </source>
</evidence>
<organism evidence="7 8">
    <name type="scientific">Rhodococcus zopfii</name>
    <dbReference type="NCBI Taxonomy" id="43772"/>
    <lineage>
        <taxon>Bacteria</taxon>
        <taxon>Bacillati</taxon>
        <taxon>Actinomycetota</taxon>
        <taxon>Actinomycetes</taxon>
        <taxon>Mycobacteriales</taxon>
        <taxon>Nocardiaceae</taxon>
        <taxon>Rhodococcus</taxon>
    </lineage>
</organism>
<keyword evidence="2" id="KW-0719">Serine esterase</keyword>
<accession>A0ABU3WSA5</accession>
<keyword evidence="3" id="KW-0378">Hydrolase</keyword>
<dbReference type="InterPro" id="IPR013228">
    <property type="entry name" value="PE-PPE_C"/>
</dbReference>
<comment type="similarity">
    <text evidence="1">Belongs to the cutinase family.</text>
</comment>
<keyword evidence="5" id="KW-0732">Signal</keyword>
<evidence type="ECO:0000256" key="5">
    <source>
        <dbReference type="SAM" id="SignalP"/>
    </source>
</evidence>
<dbReference type="InterPro" id="IPR000675">
    <property type="entry name" value="Cutinase/axe"/>
</dbReference>
<dbReference type="Gene3D" id="3.40.50.1820">
    <property type="entry name" value="alpha/beta hydrolase"/>
    <property type="match status" value="1"/>
</dbReference>
<evidence type="ECO:0000256" key="1">
    <source>
        <dbReference type="ARBA" id="ARBA00007534"/>
    </source>
</evidence>
<feature type="domain" description="PE-PPE" evidence="6">
    <location>
        <begin position="81"/>
        <end position="221"/>
    </location>
</feature>
<dbReference type="Proteomes" id="UP001275440">
    <property type="component" value="Unassembled WGS sequence"/>
</dbReference>
<dbReference type="SMART" id="SM01110">
    <property type="entry name" value="Cutinase"/>
    <property type="match status" value="1"/>
</dbReference>
<evidence type="ECO:0000313" key="8">
    <source>
        <dbReference type="Proteomes" id="UP001275440"/>
    </source>
</evidence>
<feature type="chain" id="PRO_5046432965" evidence="5">
    <location>
        <begin position="35"/>
        <end position="250"/>
    </location>
</feature>
<evidence type="ECO:0000259" key="6">
    <source>
        <dbReference type="Pfam" id="PF08237"/>
    </source>
</evidence>
<dbReference type="PANTHER" id="PTHR33630">
    <property type="entry name" value="CUTINASE RV1984C-RELATED-RELATED"/>
    <property type="match status" value="1"/>
</dbReference>
<keyword evidence="8" id="KW-1185">Reference proteome</keyword>